<dbReference type="Proteomes" id="UP001374579">
    <property type="component" value="Unassembled WGS sequence"/>
</dbReference>
<evidence type="ECO:0000256" key="1">
    <source>
        <dbReference type="SAM" id="MobiDB-lite"/>
    </source>
</evidence>
<comment type="caution">
    <text evidence="2">The sequence shown here is derived from an EMBL/GenBank/DDBJ whole genome shotgun (WGS) entry which is preliminary data.</text>
</comment>
<reference evidence="2 3" key="1">
    <citation type="submission" date="2024-02" db="EMBL/GenBank/DDBJ databases">
        <title>Chromosome-scale genome assembly of the rough periwinkle Littorina saxatilis.</title>
        <authorList>
            <person name="De Jode A."/>
            <person name="Faria R."/>
            <person name="Formenti G."/>
            <person name="Sims Y."/>
            <person name="Smith T.P."/>
            <person name="Tracey A."/>
            <person name="Wood J.M.D."/>
            <person name="Zagrodzka Z.B."/>
            <person name="Johannesson K."/>
            <person name="Butlin R.K."/>
            <person name="Leder E.H."/>
        </authorList>
    </citation>
    <scope>NUCLEOTIDE SEQUENCE [LARGE SCALE GENOMIC DNA]</scope>
    <source>
        <strain evidence="2">Snail1</strain>
        <tissue evidence="2">Muscle</tissue>
    </source>
</reference>
<gene>
    <name evidence="2" type="ORF">V1264_011636</name>
</gene>
<proteinExistence type="predicted"/>
<feature type="region of interest" description="Disordered" evidence="1">
    <location>
        <begin position="38"/>
        <end position="102"/>
    </location>
</feature>
<keyword evidence="3" id="KW-1185">Reference proteome</keyword>
<accession>A0AAN9BTA3</accession>
<dbReference type="EMBL" id="JBAMIC010000002">
    <property type="protein sequence ID" value="KAK7112136.1"/>
    <property type="molecule type" value="Genomic_DNA"/>
</dbReference>
<evidence type="ECO:0000313" key="3">
    <source>
        <dbReference type="Proteomes" id="UP001374579"/>
    </source>
</evidence>
<protein>
    <submittedName>
        <fullName evidence="2">Uncharacterized protein</fullName>
    </submittedName>
</protein>
<feature type="compositionally biased region" description="Basic and acidic residues" evidence="1">
    <location>
        <begin position="38"/>
        <end position="48"/>
    </location>
</feature>
<dbReference type="PANTHER" id="PTHR34415:SF1">
    <property type="entry name" value="INTEGRASE CATALYTIC DOMAIN-CONTAINING PROTEIN"/>
    <property type="match status" value="1"/>
</dbReference>
<dbReference type="PANTHER" id="PTHR34415">
    <property type="entry name" value="INTEGRASE CATALYTIC DOMAIN-CONTAINING PROTEIN"/>
    <property type="match status" value="1"/>
</dbReference>
<evidence type="ECO:0000313" key="2">
    <source>
        <dbReference type="EMBL" id="KAK7112136.1"/>
    </source>
</evidence>
<organism evidence="2 3">
    <name type="scientific">Littorina saxatilis</name>
    <dbReference type="NCBI Taxonomy" id="31220"/>
    <lineage>
        <taxon>Eukaryota</taxon>
        <taxon>Metazoa</taxon>
        <taxon>Spiralia</taxon>
        <taxon>Lophotrochozoa</taxon>
        <taxon>Mollusca</taxon>
        <taxon>Gastropoda</taxon>
        <taxon>Caenogastropoda</taxon>
        <taxon>Littorinimorpha</taxon>
        <taxon>Littorinoidea</taxon>
        <taxon>Littorinidae</taxon>
        <taxon>Littorina</taxon>
    </lineage>
</organism>
<name>A0AAN9BTA3_9CAEN</name>
<sequence length="308" mass="34914">MAASQSSATGRGEMMDTVDFESIAIRQVITEYFHNTSRRDEADLRTGSEKVTTAVAEPGGTGDERGSTIQPPEMLNPTDSQVPPADEENESFSSNAGKPDKKLSADLTCSCRLYEGQPCYLRFKADKLLELRMHHLSLEKRELDAVLLSQINASLKTEELTCNKKRHTNTERKKVRSQYRLHGYNICRTLFMHIHGIGKDLLDNLIKHYRENGLAPRQHGNKNKAPKHALTLEQQQKVVVFIETYAETHGIKLAGKKKTVVYQDYAKACNADGSRCVAKRTFQYLWKKFIPKKKKRETGNKTSTKRVN</sequence>
<dbReference type="AlphaFoldDB" id="A0AAN9BTA3"/>